<name>A0A8S3IU08_9BILA</name>
<organism evidence="1 2">
    <name type="scientific">Rotaria magnacalcarata</name>
    <dbReference type="NCBI Taxonomy" id="392030"/>
    <lineage>
        <taxon>Eukaryota</taxon>
        <taxon>Metazoa</taxon>
        <taxon>Spiralia</taxon>
        <taxon>Gnathifera</taxon>
        <taxon>Rotifera</taxon>
        <taxon>Eurotatoria</taxon>
        <taxon>Bdelloidea</taxon>
        <taxon>Philodinida</taxon>
        <taxon>Philodinidae</taxon>
        <taxon>Rotaria</taxon>
    </lineage>
</organism>
<protein>
    <submittedName>
        <fullName evidence="1">Uncharacterized protein</fullName>
    </submittedName>
</protein>
<comment type="caution">
    <text evidence="1">The sequence shown here is derived from an EMBL/GenBank/DDBJ whole genome shotgun (WGS) entry which is preliminary data.</text>
</comment>
<sequence>MTDNRIQLCKAQSEEFKALEDFKQIASPAQWNIHYVLKSKVKLCSIKKKNYCTATKQIDESIVDRQDAQGTYDYVRQM</sequence>
<feature type="non-terminal residue" evidence="1">
    <location>
        <position position="1"/>
    </location>
</feature>
<evidence type="ECO:0000313" key="2">
    <source>
        <dbReference type="Proteomes" id="UP000681720"/>
    </source>
</evidence>
<dbReference type="Proteomes" id="UP000681720">
    <property type="component" value="Unassembled WGS sequence"/>
</dbReference>
<gene>
    <name evidence="1" type="ORF">GIL414_LOCUS78237</name>
</gene>
<accession>A0A8S3IU08</accession>
<dbReference type="EMBL" id="CAJOBJ010349483">
    <property type="protein sequence ID" value="CAF5206237.1"/>
    <property type="molecule type" value="Genomic_DNA"/>
</dbReference>
<evidence type="ECO:0000313" key="1">
    <source>
        <dbReference type="EMBL" id="CAF5206237.1"/>
    </source>
</evidence>
<dbReference type="AlphaFoldDB" id="A0A8S3IU08"/>
<reference evidence="1" key="1">
    <citation type="submission" date="2021-02" db="EMBL/GenBank/DDBJ databases">
        <authorList>
            <person name="Nowell W R."/>
        </authorList>
    </citation>
    <scope>NUCLEOTIDE SEQUENCE</scope>
</reference>
<proteinExistence type="predicted"/>